<dbReference type="EMBL" id="LXQD01000333">
    <property type="protein sequence ID" value="RCJ21075.1"/>
    <property type="molecule type" value="Genomic_DNA"/>
</dbReference>
<proteinExistence type="predicted"/>
<dbReference type="Proteomes" id="UP000252107">
    <property type="component" value="Unassembled WGS sequence"/>
</dbReference>
<organism evidence="1 2">
    <name type="scientific">Nostoc minutum NIES-26</name>
    <dbReference type="NCBI Taxonomy" id="1844469"/>
    <lineage>
        <taxon>Bacteria</taxon>
        <taxon>Bacillati</taxon>
        <taxon>Cyanobacteriota</taxon>
        <taxon>Cyanophyceae</taxon>
        <taxon>Nostocales</taxon>
        <taxon>Nostocaceae</taxon>
        <taxon>Nostoc</taxon>
    </lineage>
</organism>
<reference evidence="1" key="1">
    <citation type="submission" date="2016-04" db="EMBL/GenBank/DDBJ databases">
        <authorList>
            <person name="Tabuchi Yagui T.R."/>
        </authorList>
    </citation>
    <scope>NUCLEOTIDE SEQUENCE [LARGE SCALE GENOMIC DNA]</scope>
    <source>
        <strain evidence="1">NIES-26</strain>
    </source>
</reference>
<name>A0A367QAJ7_9NOSO</name>
<evidence type="ECO:0000313" key="2">
    <source>
        <dbReference type="Proteomes" id="UP000252107"/>
    </source>
</evidence>
<protein>
    <submittedName>
        <fullName evidence="1">Uncharacterized protein</fullName>
    </submittedName>
</protein>
<sequence>MTLRVKVTRDEFDAAEPNGWVDGQIQGRKGLYVYVELGEELEYIPRANDNPKTEYRLFKGCTAYFDTSQENLEQGLYQAVQPNATVVIYC</sequence>
<comment type="caution">
    <text evidence="1">The sequence shown here is derived from an EMBL/GenBank/DDBJ whole genome shotgun (WGS) entry which is preliminary data.</text>
</comment>
<keyword evidence="2" id="KW-1185">Reference proteome</keyword>
<accession>A0A367QAJ7</accession>
<dbReference type="AlphaFoldDB" id="A0A367QAJ7"/>
<evidence type="ECO:0000313" key="1">
    <source>
        <dbReference type="EMBL" id="RCJ21075.1"/>
    </source>
</evidence>
<gene>
    <name evidence="1" type="ORF">A6770_30870</name>
</gene>